<evidence type="ECO:0008006" key="4">
    <source>
        <dbReference type="Google" id="ProtNLM"/>
    </source>
</evidence>
<sequence>MERYVVRHGALLLPCLLFCKKASYPRCTILCTQTQTPDTCGCCRRGGMPRTVAGWQHHGQ</sequence>
<protein>
    <recommendedName>
        <fullName evidence="4">Secreted protein</fullName>
    </recommendedName>
</protein>
<evidence type="ECO:0000313" key="2">
    <source>
        <dbReference type="EMBL" id="UQC81190.1"/>
    </source>
</evidence>
<keyword evidence="3" id="KW-1185">Reference proteome</keyword>
<evidence type="ECO:0000313" key="3">
    <source>
        <dbReference type="Proteomes" id="UP000830671"/>
    </source>
</evidence>
<organism evidence="2 3">
    <name type="scientific">Colletotrichum lupini</name>
    <dbReference type="NCBI Taxonomy" id="145971"/>
    <lineage>
        <taxon>Eukaryota</taxon>
        <taxon>Fungi</taxon>
        <taxon>Dikarya</taxon>
        <taxon>Ascomycota</taxon>
        <taxon>Pezizomycotina</taxon>
        <taxon>Sordariomycetes</taxon>
        <taxon>Hypocreomycetidae</taxon>
        <taxon>Glomerellales</taxon>
        <taxon>Glomerellaceae</taxon>
        <taxon>Colletotrichum</taxon>
        <taxon>Colletotrichum acutatum species complex</taxon>
    </lineage>
</organism>
<gene>
    <name evidence="2" type="ORF">CLUP02_06676</name>
</gene>
<dbReference type="KEGG" id="clup:CLUP02_06676"/>
<dbReference type="RefSeq" id="XP_049142818.1">
    <property type="nucleotide sequence ID" value="XM_049285675.1"/>
</dbReference>
<reference evidence="2" key="1">
    <citation type="journal article" date="2021" name="Mol. Plant Microbe Interact.">
        <title>Complete Genome Sequence of the Plant-Pathogenic Fungus Colletotrichum lupini.</title>
        <authorList>
            <person name="Baroncelli R."/>
            <person name="Pensec F."/>
            <person name="Da Lio D."/>
            <person name="Boufleur T."/>
            <person name="Vicente I."/>
            <person name="Sarrocco S."/>
            <person name="Picot A."/>
            <person name="Baraldi E."/>
            <person name="Sukno S."/>
            <person name="Thon M."/>
            <person name="Le Floch G."/>
        </authorList>
    </citation>
    <scope>NUCLEOTIDE SEQUENCE</scope>
    <source>
        <strain evidence="2">IMI 504893</strain>
    </source>
</reference>
<proteinExistence type="predicted"/>
<feature type="signal peptide" evidence="1">
    <location>
        <begin position="1"/>
        <end position="22"/>
    </location>
</feature>
<name>A0A9Q8SQG6_9PEZI</name>
<dbReference type="AlphaFoldDB" id="A0A9Q8SQG6"/>
<dbReference type="EMBL" id="CP019475">
    <property type="protein sequence ID" value="UQC81190.1"/>
    <property type="molecule type" value="Genomic_DNA"/>
</dbReference>
<feature type="chain" id="PRO_5040203298" description="Secreted protein" evidence="1">
    <location>
        <begin position="23"/>
        <end position="60"/>
    </location>
</feature>
<keyword evidence="1" id="KW-0732">Signal</keyword>
<dbReference type="GeneID" id="73340685"/>
<accession>A0A9Q8SQG6</accession>
<evidence type="ECO:0000256" key="1">
    <source>
        <dbReference type="SAM" id="SignalP"/>
    </source>
</evidence>
<dbReference type="Proteomes" id="UP000830671">
    <property type="component" value="Chromosome 3"/>
</dbReference>